<dbReference type="PANTHER" id="PTHR43391">
    <property type="entry name" value="RETINOL DEHYDROGENASE-RELATED"/>
    <property type="match status" value="1"/>
</dbReference>
<organism evidence="3 4">
    <name type="scientific">Jezberella montanilacus</name>
    <dbReference type="NCBI Taxonomy" id="323426"/>
    <lineage>
        <taxon>Bacteria</taxon>
        <taxon>Pseudomonadati</taxon>
        <taxon>Pseudomonadota</taxon>
        <taxon>Betaproteobacteria</taxon>
        <taxon>Burkholderiales</taxon>
        <taxon>Alcaligenaceae</taxon>
        <taxon>Jezberella</taxon>
    </lineage>
</organism>
<gene>
    <name evidence="3" type="ORF">BCM14_0681</name>
</gene>
<name>A0A2T0XJW7_9BURK</name>
<reference evidence="3 4" key="1">
    <citation type="submission" date="2018-03" db="EMBL/GenBank/DDBJ databases">
        <title>Genomic Encyclopedia of Type Strains, Phase III (KMG-III): the genomes of soil and plant-associated and newly described type strains.</title>
        <authorList>
            <person name="Whitman W."/>
        </authorList>
    </citation>
    <scope>NUCLEOTIDE SEQUENCE [LARGE SCALE GENOMIC DNA]</scope>
    <source>
        <strain evidence="3 4">MWH-P2sevCIIIb</strain>
    </source>
</reference>
<dbReference type="OrthoDB" id="335726at2"/>
<dbReference type="InterPro" id="IPR036291">
    <property type="entry name" value="NAD(P)-bd_dom_sf"/>
</dbReference>
<dbReference type="PANTHER" id="PTHR43391:SF94">
    <property type="entry name" value="OXIDOREDUCTASE-RELATED"/>
    <property type="match status" value="1"/>
</dbReference>
<proteinExistence type="inferred from homology"/>
<dbReference type="PRINTS" id="PR00081">
    <property type="entry name" value="GDHRDH"/>
</dbReference>
<protein>
    <submittedName>
        <fullName evidence="3">Short-subunit dehydrogenase</fullName>
    </submittedName>
</protein>
<keyword evidence="2" id="KW-0560">Oxidoreductase</keyword>
<dbReference type="InterPro" id="IPR002347">
    <property type="entry name" value="SDR_fam"/>
</dbReference>
<dbReference type="EMBL" id="PVTV01000011">
    <property type="protein sequence ID" value="PRY99238.1"/>
    <property type="molecule type" value="Genomic_DNA"/>
</dbReference>
<dbReference type="Proteomes" id="UP000238308">
    <property type="component" value="Unassembled WGS sequence"/>
</dbReference>
<dbReference type="Pfam" id="PF00106">
    <property type="entry name" value="adh_short"/>
    <property type="match status" value="1"/>
</dbReference>
<dbReference type="Gene3D" id="3.40.50.720">
    <property type="entry name" value="NAD(P)-binding Rossmann-like Domain"/>
    <property type="match status" value="1"/>
</dbReference>
<dbReference type="AlphaFoldDB" id="A0A2T0XJW7"/>
<dbReference type="SUPFAM" id="SSF51735">
    <property type="entry name" value="NAD(P)-binding Rossmann-fold domains"/>
    <property type="match status" value="1"/>
</dbReference>
<sequence>MIASLLKPLNEPILDWTRQRVWLIGASSGIGAALAQAMLHAGATVTVSARRTDELAKVVGANSNAHVVALDASDADAWPVAMAEALSLMGGLDLIVMGAARYDPVHSWDFKSTDIASASKSFDLNVVSIYRGLACVIPYFLEQRRGGIAMIGSISSYTGLPRAMIYGATKAAMNNLAETLYFELAPKGLAIYLVSPGFVKTPMTSGNDFEMPGLMTPAEAARAMMVGFEKGQFEIRFPRIFGGLLRFISRLPYWIRFSILHKTTRM</sequence>
<dbReference type="GO" id="GO:0016491">
    <property type="term" value="F:oxidoreductase activity"/>
    <property type="evidence" value="ECO:0007669"/>
    <property type="project" value="UniProtKB-KW"/>
</dbReference>
<evidence type="ECO:0000256" key="2">
    <source>
        <dbReference type="ARBA" id="ARBA00023002"/>
    </source>
</evidence>
<dbReference type="RefSeq" id="WP_106226562.1">
    <property type="nucleotide sequence ID" value="NZ_PVTV01000011.1"/>
</dbReference>
<evidence type="ECO:0000313" key="3">
    <source>
        <dbReference type="EMBL" id="PRY99238.1"/>
    </source>
</evidence>
<evidence type="ECO:0000313" key="4">
    <source>
        <dbReference type="Proteomes" id="UP000238308"/>
    </source>
</evidence>
<accession>A0A2T0XJW7</accession>
<keyword evidence="4" id="KW-1185">Reference proteome</keyword>
<evidence type="ECO:0000256" key="1">
    <source>
        <dbReference type="ARBA" id="ARBA00006484"/>
    </source>
</evidence>
<comment type="similarity">
    <text evidence="1">Belongs to the short-chain dehydrogenases/reductases (SDR) family.</text>
</comment>
<comment type="caution">
    <text evidence="3">The sequence shown here is derived from an EMBL/GenBank/DDBJ whole genome shotgun (WGS) entry which is preliminary data.</text>
</comment>